<evidence type="ECO:0000256" key="8">
    <source>
        <dbReference type="ARBA" id="ARBA00023170"/>
    </source>
</evidence>
<feature type="compositionally biased region" description="Polar residues" evidence="10">
    <location>
        <begin position="667"/>
        <end position="681"/>
    </location>
</feature>
<feature type="region of interest" description="Disordered" evidence="10">
    <location>
        <begin position="446"/>
        <end position="470"/>
    </location>
</feature>
<comment type="caution">
    <text evidence="12">The sequence shown here is derived from an EMBL/GenBank/DDBJ whole genome shotgun (WGS) entry which is preliminary data.</text>
</comment>
<reference evidence="12 13" key="1">
    <citation type="submission" date="2018-06" db="EMBL/GenBank/DDBJ databases">
        <title>Complete Genomes of Monosporascus.</title>
        <authorList>
            <person name="Robinson A.J."/>
            <person name="Natvig D.O."/>
        </authorList>
    </citation>
    <scope>NUCLEOTIDE SEQUENCE [LARGE SCALE GENOMIC DNA]</scope>
    <source>
        <strain evidence="12 13">CBS 609.92</strain>
    </source>
</reference>
<feature type="transmembrane region" description="Helical" evidence="11">
    <location>
        <begin position="20"/>
        <end position="40"/>
    </location>
</feature>
<keyword evidence="5 11" id="KW-1133">Transmembrane helix</keyword>
<feature type="region of interest" description="Disordered" evidence="10">
    <location>
        <begin position="923"/>
        <end position="951"/>
    </location>
</feature>
<evidence type="ECO:0000256" key="11">
    <source>
        <dbReference type="SAM" id="Phobius"/>
    </source>
</evidence>
<evidence type="ECO:0000256" key="6">
    <source>
        <dbReference type="ARBA" id="ARBA00023040"/>
    </source>
</evidence>
<feature type="region of interest" description="Disordered" evidence="10">
    <location>
        <begin position="741"/>
        <end position="764"/>
    </location>
</feature>
<evidence type="ECO:0000256" key="1">
    <source>
        <dbReference type="ARBA" id="ARBA00004141"/>
    </source>
</evidence>
<keyword evidence="7 11" id="KW-0472">Membrane</keyword>
<feature type="compositionally biased region" description="Basic and acidic residues" evidence="10">
    <location>
        <begin position="787"/>
        <end position="801"/>
    </location>
</feature>
<evidence type="ECO:0000256" key="10">
    <source>
        <dbReference type="SAM" id="MobiDB-lite"/>
    </source>
</evidence>
<evidence type="ECO:0000313" key="12">
    <source>
        <dbReference type="EMBL" id="RYO87945.1"/>
    </source>
</evidence>
<dbReference type="PANTHER" id="PTHR28097:SF1">
    <property type="entry name" value="PHEROMONE A FACTOR RECEPTOR"/>
    <property type="match status" value="1"/>
</dbReference>
<feature type="compositionally biased region" description="Low complexity" evidence="10">
    <location>
        <begin position="506"/>
        <end position="523"/>
    </location>
</feature>
<feature type="transmembrane region" description="Helical" evidence="11">
    <location>
        <begin position="94"/>
        <end position="115"/>
    </location>
</feature>
<keyword evidence="4 11" id="KW-0812">Transmembrane</keyword>
<protein>
    <submittedName>
        <fullName evidence="12">Uncharacterized protein</fullName>
    </submittedName>
</protein>
<evidence type="ECO:0000256" key="2">
    <source>
        <dbReference type="ARBA" id="ARBA00011085"/>
    </source>
</evidence>
<sequence>MATPGTTTPLLDHPPTNPKLLANLVARVLLAILGTCLCWVPLRLLARNGEFAAVVLTAAVCVLNLATVVNSLLWRSDDWRSWPSGRGLCDLEVYLLQPLNTAYAAAVFALVWRLAGRVRPATALPAPAAASRPRALRRRAVVVQALVIFSVPLVQVAFTWFDIAQRFVVATLVGCSAVYDNSWPKVLVFDVPPAAFAVAAVPYAYLTYTRYRAVSQVTKSALGPGNNPAALRASRTRRRLYNMCLAILTVYLPLQLFYLSAGVRETTAASAYRVYDLERVHGEEDGSSVGGGGGGSSGSGSGNPYPWSAILFVPSWLVPASAMNQAYVAIATTAVIFVFFGLGEEARGTYRRCALRMGLGRWWPALRRDKGGRAFHPNRRPDGFGHRRDDGADDTLDLDILRDGGQSEWDTVYAPVPPRTAAQHHGTRTSHRHTHSYVNAVANNHNNKRKNHARPDSASGAGAGSLASVPSSPLESAAVIRPIIPPRGSSLRDAGVRLFRLPGVPPSLTLPTLPSLPSVISLGRRGKGRAKSGRGDRSMRAGTGVGDSSEKTTRTESGTVTGSSDRERAYEPDAESDPDHDHDGTPVLPLRSIQRTAHIASPSSFPYASRPHATAQAQHNPDHLRPRTPTPWSRPETQFPPRTSSLTSASTMPEDVAASAPAQQPSESPRTPASNSPSTPLSLDPTAFCDAVQPRDLLSDADGSTSAASVSVQVSGSGSASVGGPAQVYGRGEEQTVCVRMSPAAEQRRARRVSTATGGVPLSEVGSLVSPRLHVPASVVAGAEEGGLEHRGNRDSRDGGKDAAAAAAAAHNDGRAPNEDEQHRRLTDQNQTLQRQQAQALDSRRREPAVEDNPHKSSTTAPYPNSSSARTGTNGLPSPVQQQQQQQRASWIELGTASRVAVRGRRVRPSVVLNANAIMNSITNTNGTTRPHGDGNGNAVDGSGATPGRNQ</sequence>
<evidence type="ECO:0000256" key="9">
    <source>
        <dbReference type="ARBA" id="ARBA00023224"/>
    </source>
</evidence>
<feature type="compositionally biased region" description="Basic and acidic residues" evidence="10">
    <location>
        <begin position="564"/>
        <end position="584"/>
    </location>
</feature>
<accession>A0ABY0H929</accession>
<feature type="transmembrane region" description="Helical" evidence="11">
    <location>
        <begin position="240"/>
        <end position="258"/>
    </location>
</feature>
<organism evidence="12 13">
    <name type="scientific">Monosporascus cannonballus</name>
    <dbReference type="NCBI Taxonomy" id="155416"/>
    <lineage>
        <taxon>Eukaryota</taxon>
        <taxon>Fungi</taxon>
        <taxon>Dikarya</taxon>
        <taxon>Ascomycota</taxon>
        <taxon>Pezizomycotina</taxon>
        <taxon>Sordariomycetes</taxon>
        <taxon>Xylariomycetidae</taxon>
        <taxon>Xylariales</taxon>
        <taxon>Xylariales incertae sedis</taxon>
        <taxon>Monosporascus</taxon>
    </lineage>
</organism>
<feature type="region of interest" description="Disordered" evidence="10">
    <location>
        <begin position="504"/>
        <end position="587"/>
    </location>
</feature>
<feature type="region of interest" description="Disordered" evidence="10">
    <location>
        <begin position="602"/>
        <end position="686"/>
    </location>
</feature>
<feature type="compositionally biased region" description="Polar residues" evidence="10">
    <location>
        <begin position="856"/>
        <end position="880"/>
    </location>
</feature>
<keyword evidence="8" id="KW-0675">Receptor</keyword>
<keyword evidence="9" id="KW-0807">Transducer</keyword>
<dbReference type="PANTHER" id="PTHR28097">
    <property type="entry name" value="PHEROMONE A FACTOR RECEPTOR"/>
    <property type="match status" value="1"/>
</dbReference>
<dbReference type="InterPro" id="IPR001499">
    <property type="entry name" value="GPCR_STE3"/>
</dbReference>
<feature type="compositionally biased region" description="Low complexity" evidence="10">
    <location>
        <begin position="457"/>
        <end position="470"/>
    </location>
</feature>
<comment type="subcellular location">
    <subcellularLocation>
        <location evidence="1">Membrane</location>
        <topology evidence="1">Multi-pass membrane protein</topology>
    </subcellularLocation>
</comment>
<comment type="similarity">
    <text evidence="2">Belongs to the G-protein coupled receptor 4 family.</text>
</comment>
<evidence type="ECO:0000313" key="13">
    <source>
        <dbReference type="Proteomes" id="UP000294003"/>
    </source>
</evidence>
<keyword evidence="6" id="KW-0297">G-protein coupled receptor</keyword>
<keyword evidence="13" id="KW-1185">Reference proteome</keyword>
<feature type="compositionally biased region" description="Basic and acidic residues" evidence="10">
    <location>
        <begin position="812"/>
        <end position="827"/>
    </location>
</feature>
<gene>
    <name evidence="12" type="ORF">DL762_003995</name>
</gene>
<keyword evidence="3" id="KW-0589">Pheromone response</keyword>
<feature type="compositionally biased region" description="Polar residues" evidence="10">
    <location>
        <begin position="640"/>
        <end position="651"/>
    </location>
</feature>
<evidence type="ECO:0000256" key="7">
    <source>
        <dbReference type="ARBA" id="ARBA00023136"/>
    </source>
</evidence>
<proteinExistence type="inferred from homology"/>
<feature type="compositionally biased region" description="Basic and acidic residues" evidence="10">
    <location>
        <begin position="842"/>
        <end position="855"/>
    </location>
</feature>
<feature type="transmembrane region" description="Helical" evidence="11">
    <location>
        <begin position="52"/>
        <end position="74"/>
    </location>
</feature>
<feature type="compositionally biased region" description="Low complexity" evidence="10">
    <location>
        <begin position="828"/>
        <end position="841"/>
    </location>
</feature>
<feature type="region of interest" description="Disordered" evidence="10">
    <location>
        <begin position="782"/>
        <end position="889"/>
    </location>
</feature>
<feature type="transmembrane region" description="Helical" evidence="11">
    <location>
        <begin position="186"/>
        <end position="206"/>
    </location>
</feature>
<name>A0ABY0H929_9PEZI</name>
<dbReference type="Pfam" id="PF02076">
    <property type="entry name" value="STE3"/>
    <property type="match status" value="1"/>
</dbReference>
<feature type="compositionally biased region" description="Low complexity" evidence="10">
    <location>
        <begin position="657"/>
        <end position="666"/>
    </location>
</feature>
<feature type="transmembrane region" description="Helical" evidence="11">
    <location>
        <begin position="141"/>
        <end position="161"/>
    </location>
</feature>
<dbReference type="EMBL" id="QJNS01000094">
    <property type="protein sequence ID" value="RYO87945.1"/>
    <property type="molecule type" value="Genomic_DNA"/>
</dbReference>
<evidence type="ECO:0000256" key="5">
    <source>
        <dbReference type="ARBA" id="ARBA00022989"/>
    </source>
</evidence>
<dbReference type="Proteomes" id="UP000294003">
    <property type="component" value="Unassembled WGS sequence"/>
</dbReference>
<evidence type="ECO:0000256" key="4">
    <source>
        <dbReference type="ARBA" id="ARBA00022692"/>
    </source>
</evidence>
<evidence type="ECO:0000256" key="3">
    <source>
        <dbReference type="ARBA" id="ARBA00022507"/>
    </source>
</evidence>